<evidence type="ECO:0000313" key="2">
    <source>
        <dbReference type="Proteomes" id="UP000805193"/>
    </source>
</evidence>
<sequence length="115" mass="11593">MMSLNVMEPNAGIGGSWTGAAAFQCRAVSESRFHIEVASTPGSVIVAVAAASPACLSPFRSPEGPAPRLLAKMAAATVPLLGPVSKPTSSSHPVTDPVTASVPHGDLEEGSDVND</sequence>
<dbReference type="Proteomes" id="UP000805193">
    <property type="component" value="Unassembled WGS sequence"/>
</dbReference>
<protein>
    <submittedName>
        <fullName evidence="1">Uncharacterized protein</fullName>
    </submittedName>
</protein>
<accession>A0AC60Q6F4</accession>
<name>A0AC60Q6F4_IXOPE</name>
<proteinExistence type="predicted"/>
<dbReference type="EMBL" id="JABSTQ010009413">
    <property type="protein sequence ID" value="KAG0429437.1"/>
    <property type="molecule type" value="Genomic_DNA"/>
</dbReference>
<keyword evidence="2" id="KW-1185">Reference proteome</keyword>
<organism evidence="1 2">
    <name type="scientific">Ixodes persulcatus</name>
    <name type="common">Taiga tick</name>
    <dbReference type="NCBI Taxonomy" id="34615"/>
    <lineage>
        <taxon>Eukaryota</taxon>
        <taxon>Metazoa</taxon>
        <taxon>Ecdysozoa</taxon>
        <taxon>Arthropoda</taxon>
        <taxon>Chelicerata</taxon>
        <taxon>Arachnida</taxon>
        <taxon>Acari</taxon>
        <taxon>Parasitiformes</taxon>
        <taxon>Ixodida</taxon>
        <taxon>Ixodoidea</taxon>
        <taxon>Ixodidae</taxon>
        <taxon>Ixodinae</taxon>
        <taxon>Ixodes</taxon>
    </lineage>
</organism>
<gene>
    <name evidence="1" type="ORF">HPB47_023637</name>
</gene>
<evidence type="ECO:0000313" key="1">
    <source>
        <dbReference type="EMBL" id="KAG0429437.1"/>
    </source>
</evidence>
<comment type="caution">
    <text evidence="1">The sequence shown here is derived from an EMBL/GenBank/DDBJ whole genome shotgun (WGS) entry which is preliminary data.</text>
</comment>
<reference evidence="1 2" key="1">
    <citation type="journal article" date="2020" name="Cell">
        <title>Large-Scale Comparative Analyses of Tick Genomes Elucidate Their Genetic Diversity and Vector Capacities.</title>
        <authorList>
            <consortium name="Tick Genome and Microbiome Consortium (TIGMIC)"/>
            <person name="Jia N."/>
            <person name="Wang J."/>
            <person name="Shi W."/>
            <person name="Du L."/>
            <person name="Sun Y."/>
            <person name="Zhan W."/>
            <person name="Jiang J.F."/>
            <person name="Wang Q."/>
            <person name="Zhang B."/>
            <person name="Ji P."/>
            <person name="Bell-Sakyi L."/>
            <person name="Cui X.M."/>
            <person name="Yuan T.T."/>
            <person name="Jiang B.G."/>
            <person name="Yang W.F."/>
            <person name="Lam T.T."/>
            <person name="Chang Q.C."/>
            <person name="Ding S.J."/>
            <person name="Wang X.J."/>
            <person name="Zhu J.G."/>
            <person name="Ruan X.D."/>
            <person name="Zhao L."/>
            <person name="Wei J.T."/>
            <person name="Ye R.Z."/>
            <person name="Que T.C."/>
            <person name="Du C.H."/>
            <person name="Zhou Y.H."/>
            <person name="Cheng J.X."/>
            <person name="Dai P.F."/>
            <person name="Guo W.B."/>
            <person name="Han X.H."/>
            <person name="Huang E.J."/>
            <person name="Li L.F."/>
            <person name="Wei W."/>
            <person name="Gao Y.C."/>
            <person name="Liu J.Z."/>
            <person name="Shao H.Z."/>
            <person name="Wang X."/>
            <person name="Wang C.C."/>
            <person name="Yang T.C."/>
            <person name="Huo Q.B."/>
            <person name="Li W."/>
            <person name="Chen H.Y."/>
            <person name="Chen S.E."/>
            <person name="Zhou L.G."/>
            <person name="Ni X.B."/>
            <person name="Tian J.H."/>
            <person name="Sheng Y."/>
            <person name="Liu T."/>
            <person name="Pan Y.S."/>
            <person name="Xia L.Y."/>
            <person name="Li J."/>
            <person name="Zhao F."/>
            <person name="Cao W.C."/>
        </authorList>
    </citation>
    <scope>NUCLEOTIDE SEQUENCE [LARGE SCALE GENOMIC DNA]</scope>
    <source>
        <strain evidence="1">Iper-2018</strain>
    </source>
</reference>